<dbReference type="AlphaFoldDB" id="A0A943SRX9"/>
<sequence length="163" mass="19331">MEYIINIPEGQFREMEKIRYVNFVNEYFEFISDDEAYEAMNFEDYYEAKTGKQIFARELVTMGYIVDEILDYLDESGDEVGYEEFEDESERIINKYVITNYEPEEIDDEFEEEVNEISENIEEDAIEKSVNDKNLEEESSKNLDEDDFIEDEEDGKGGLSIEL</sequence>
<organism evidence="2 3">
    <name type="scientific">Peptoniphilus harei</name>
    <dbReference type="NCBI Taxonomy" id="54005"/>
    <lineage>
        <taxon>Bacteria</taxon>
        <taxon>Bacillati</taxon>
        <taxon>Bacillota</taxon>
        <taxon>Tissierellia</taxon>
        <taxon>Tissierellales</taxon>
        <taxon>Peptoniphilaceae</taxon>
        <taxon>Peptoniphilus</taxon>
    </lineage>
</organism>
<proteinExistence type="predicted"/>
<reference evidence="2" key="1">
    <citation type="submission" date="2021-02" db="EMBL/GenBank/DDBJ databases">
        <title>Infant gut strain persistence is associated with maternal origin, phylogeny, and functional potential including surface adhesion and iron acquisition.</title>
        <authorList>
            <person name="Lou Y.C."/>
        </authorList>
    </citation>
    <scope>NUCLEOTIDE SEQUENCE</scope>
    <source>
        <strain evidence="2">L3_060_052G1_dasL3_060_052G1_concoct_1</strain>
    </source>
</reference>
<evidence type="ECO:0000256" key="1">
    <source>
        <dbReference type="SAM" id="MobiDB-lite"/>
    </source>
</evidence>
<feature type="region of interest" description="Disordered" evidence="1">
    <location>
        <begin position="120"/>
        <end position="163"/>
    </location>
</feature>
<dbReference type="Proteomes" id="UP000748991">
    <property type="component" value="Unassembled WGS sequence"/>
</dbReference>
<protein>
    <submittedName>
        <fullName evidence="2">Uncharacterized protein</fullName>
    </submittedName>
</protein>
<evidence type="ECO:0000313" key="2">
    <source>
        <dbReference type="EMBL" id="MBS6535747.1"/>
    </source>
</evidence>
<comment type="caution">
    <text evidence="2">The sequence shown here is derived from an EMBL/GenBank/DDBJ whole genome shotgun (WGS) entry which is preliminary data.</text>
</comment>
<gene>
    <name evidence="2" type="ORF">KH327_07930</name>
</gene>
<evidence type="ECO:0000313" key="3">
    <source>
        <dbReference type="Proteomes" id="UP000748991"/>
    </source>
</evidence>
<dbReference type="RefSeq" id="WP_278638470.1">
    <property type="nucleotide sequence ID" value="NZ_JAGZZP010000019.1"/>
</dbReference>
<dbReference type="EMBL" id="JAGZZP010000019">
    <property type="protein sequence ID" value="MBS6535747.1"/>
    <property type="molecule type" value="Genomic_DNA"/>
</dbReference>
<feature type="compositionally biased region" description="Basic and acidic residues" evidence="1">
    <location>
        <begin position="126"/>
        <end position="143"/>
    </location>
</feature>
<feature type="compositionally biased region" description="Acidic residues" evidence="1">
    <location>
        <begin position="144"/>
        <end position="154"/>
    </location>
</feature>
<name>A0A943SRX9_9FIRM</name>
<accession>A0A943SRX9</accession>